<name>A0A8B9GUA8_ASTMX</name>
<sequence length="150" mass="16624">TMMFQLILLLTTLTFFLQVSHQETQTPEFLSVKTEKSVSISCTGSSGDCISWYLQIPGEAPKLLIYHTDERASGVSTRFSGSGSGNHIDFTLTISKVQPEGSGVYYCQSEYDTDPSFSCSHSEISSYKNLLQSDSTLQLQILKEEDDADQ</sequence>
<proteinExistence type="predicted"/>
<accession>A0A8B9GUA8</accession>
<feature type="chain" id="PRO_5034891979" description="Ig-like domain-containing protein" evidence="1">
    <location>
        <begin position="22"/>
        <end position="150"/>
    </location>
</feature>
<protein>
    <recommendedName>
        <fullName evidence="6">Ig-like domain-containing protein</fullName>
    </recommendedName>
</protein>
<dbReference type="InterPro" id="IPR003599">
    <property type="entry name" value="Ig_sub"/>
</dbReference>
<feature type="domain" description="Immunoglobulin V-set" evidence="2">
    <location>
        <begin position="37"/>
        <end position="109"/>
    </location>
</feature>
<dbReference type="Pfam" id="PF07686">
    <property type="entry name" value="V-set"/>
    <property type="match status" value="1"/>
</dbReference>
<evidence type="ECO:0008006" key="6">
    <source>
        <dbReference type="Google" id="ProtNLM"/>
    </source>
</evidence>
<evidence type="ECO:0000256" key="1">
    <source>
        <dbReference type="SAM" id="SignalP"/>
    </source>
</evidence>
<dbReference type="Ensembl" id="ENSAMXT00005004491.1">
    <property type="protein sequence ID" value="ENSAMXP00005003938.1"/>
    <property type="gene ID" value="ENSAMXG00005002439.1"/>
</dbReference>
<reference evidence="4" key="1">
    <citation type="submission" date="2025-08" db="UniProtKB">
        <authorList>
            <consortium name="Ensembl"/>
        </authorList>
    </citation>
    <scope>IDENTIFICATION</scope>
</reference>
<dbReference type="SMART" id="SM00406">
    <property type="entry name" value="IGv"/>
    <property type="match status" value="1"/>
</dbReference>
<feature type="domain" description="Immunoglobulin" evidence="3">
    <location>
        <begin position="27"/>
        <end position="142"/>
    </location>
</feature>
<feature type="signal peptide" evidence="1">
    <location>
        <begin position="1"/>
        <end position="21"/>
    </location>
</feature>
<organism evidence="4 5">
    <name type="scientific">Astyanax mexicanus</name>
    <name type="common">Blind cave fish</name>
    <name type="synonym">Astyanax fasciatus mexicanus</name>
    <dbReference type="NCBI Taxonomy" id="7994"/>
    <lineage>
        <taxon>Eukaryota</taxon>
        <taxon>Metazoa</taxon>
        <taxon>Chordata</taxon>
        <taxon>Craniata</taxon>
        <taxon>Vertebrata</taxon>
        <taxon>Euteleostomi</taxon>
        <taxon>Actinopterygii</taxon>
        <taxon>Neopterygii</taxon>
        <taxon>Teleostei</taxon>
        <taxon>Ostariophysi</taxon>
        <taxon>Characiformes</taxon>
        <taxon>Characoidei</taxon>
        <taxon>Acestrorhamphidae</taxon>
        <taxon>Acestrorhamphinae</taxon>
        <taxon>Astyanax</taxon>
    </lineage>
</organism>
<dbReference type="InterPro" id="IPR050150">
    <property type="entry name" value="IgV_Light_Chain"/>
</dbReference>
<evidence type="ECO:0000313" key="4">
    <source>
        <dbReference type="Ensembl" id="ENSAMXP00005003938.1"/>
    </source>
</evidence>
<dbReference type="InterPro" id="IPR013106">
    <property type="entry name" value="Ig_V-set"/>
</dbReference>
<dbReference type="InterPro" id="IPR013783">
    <property type="entry name" value="Ig-like_fold"/>
</dbReference>
<dbReference type="Gene3D" id="2.60.40.10">
    <property type="entry name" value="Immunoglobulins"/>
    <property type="match status" value="1"/>
</dbReference>
<dbReference type="AlphaFoldDB" id="A0A8B9GUA8"/>
<dbReference type="InterPro" id="IPR036179">
    <property type="entry name" value="Ig-like_dom_sf"/>
</dbReference>
<evidence type="ECO:0000313" key="5">
    <source>
        <dbReference type="Proteomes" id="UP000694621"/>
    </source>
</evidence>
<keyword evidence="1" id="KW-0732">Signal</keyword>
<dbReference type="Proteomes" id="UP000694621">
    <property type="component" value="Unplaced"/>
</dbReference>
<dbReference type="SUPFAM" id="SSF48726">
    <property type="entry name" value="Immunoglobulin"/>
    <property type="match status" value="1"/>
</dbReference>
<dbReference type="PANTHER" id="PTHR23267">
    <property type="entry name" value="IMMUNOGLOBULIN LIGHT CHAIN"/>
    <property type="match status" value="1"/>
</dbReference>
<evidence type="ECO:0000259" key="2">
    <source>
        <dbReference type="SMART" id="SM00406"/>
    </source>
</evidence>
<dbReference type="SMART" id="SM00409">
    <property type="entry name" value="IG"/>
    <property type="match status" value="1"/>
</dbReference>
<evidence type="ECO:0000259" key="3">
    <source>
        <dbReference type="SMART" id="SM00409"/>
    </source>
</evidence>